<organism evidence="1 2">
    <name type="scientific">Solanum commersonii</name>
    <name type="common">Commerson's wild potato</name>
    <name type="synonym">Commerson's nightshade</name>
    <dbReference type="NCBI Taxonomy" id="4109"/>
    <lineage>
        <taxon>Eukaryota</taxon>
        <taxon>Viridiplantae</taxon>
        <taxon>Streptophyta</taxon>
        <taxon>Embryophyta</taxon>
        <taxon>Tracheophyta</taxon>
        <taxon>Spermatophyta</taxon>
        <taxon>Magnoliopsida</taxon>
        <taxon>eudicotyledons</taxon>
        <taxon>Gunneridae</taxon>
        <taxon>Pentapetalae</taxon>
        <taxon>asterids</taxon>
        <taxon>lamiids</taxon>
        <taxon>Solanales</taxon>
        <taxon>Solanaceae</taxon>
        <taxon>Solanoideae</taxon>
        <taxon>Solaneae</taxon>
        <taxon>Solanum</taxon>
    </lineage>
</organism>
<protein>
    <submittedName>
        <fullName evidence="1">Uncharacterized protein</fullName>
    </submittedName>
</protein>
<evidence type="ECO:0000313" key="2">
    <source>
        <dbReference type="Proteomes" id="UP000824120"/>
    </source>
</evidence>
<name>A0A9J5ZL01_SOLCO</name>
<dbReference type="AlphaFoldDB" id="A0A9J5ZL01"/>
<accession>A0A9J5ZL01</accession>
<reference evidence="1 2" key="1">
    <citation type="submission" date="2020-09" db="EMBL/GenBank/DDBJ databases">
        <title>De no assembly of potato wild relative species, Solanum commersonii.</title>
        <authorList>
            <person name="Cho K."/>
        </authorList>
    </citation>
    <scope>NUCLEOTIDE SEQUENCE [LARGE SCALE GENOMIC DNA]</scope>
    <source>
        <strain evidence="1">LZ3.2</strain>
        <tissue evidence="1">Leaf</tissue>
    </source>
</reference>
<keyword evidence="2" id="KW-1185">Reference proteome</keyword>
<proteinExistence type="predicted"/>
<evidence type="ECO:0000313" key="1">
    <source>
        <dbReference type="EMBL" id="KAG5612813.1"/>
    </source>
</evidence>
<sequence length="72" mass="8174">MQRLGMHSKLPSMLAKQMQFLPASGWSLIRCIPITKAKILGTRVTFLLMSENFIKQSLRYNYNSASLKLLGT</sequence>
<gene>
    <name evidence="1" type="ORF">H5410_024094</name>
</gene>
<comment type="caution">
    <text evidence="1">The sequence shown here is derived from an EMBL/GenBank/DDBJ whole genome shotgun (WGS) entry which is preliminary data.</text>
</comment>
<dbReference type="Proteomes" id="UP000824120">
    <property type="component" value="Chromosome 4"/>
</dbReference>
<dbReference type="EMBL" id="JACXVP010000004">
    <property type="protein sequence ID" value="KAG5612813.1"/>
    <property type="molecule type" value="Genomic_DNA"/>
</dbReference>